<dbReference type="AlphaFoldDB" id="A0A9P7KNA9"/>
<evidence type="ECO:0000313" key="2">
    <source>
        <dbReference type="EMBL" id="KAG5653371.1"/>
    </source>
</evidence>
<keyword evidence="3" id="KW-1185">Reference proteome</keyword>
<protein>
    <submittedName>
        <fullName evidence="2">Uncharacterized protein</fullName>
    </submittedName>
</protein>
<proteinExistence type="predicted"/>
<reference evidence="2" key="1">
    <citation type="submission" date="2021-02" db="EMBL/GenBank/DDBJ databases">
        <authorList>
            <person name="Nieuwenhuis M."/>
            <person name="Van De Peppel L.J.J."/>
        </authorList>
    </citation>
    <scope>NUCLEOTIDE SEQUENCE</scope>
    <source>
        <strain evidence="2">D49</strain>
    </source>
</reference>
<reference evidence="2" key="2">
    <citation type="submission" date="2021-10" db="EMBL/GenBank/DDBJ databases">
        <title>Phylogenomics reveals ancestral predisposition of the termite-cultivated fungus Termitomyces towards a domesticated lifestyle.</title>
        <authorList>
            <person name="Auxier B."/>
            <person name="Grum-Grzhimaylo A."/>
            <person name="Cardenas M.E."/>
            <person name="Lodge J.D."/>
            <person name="Laessoe T."/>
            <person name="Pedersen O."/>
            <person name="Smith M.E."/>
            <person name="Kuyper T.W."/>
            <person name="Franco-Molano E.A."/>
            <person name="Baroni T.J."/>
            <person name="Aanen D.K."/>
        </authorList>
    </citation>
    <scope>NUCLEOTIDE SEQUENCE</scope>
    <source>
        <strain evidence="2">D49</strain>
    </source>
</reference>
<dbReference type="EMBL" id="JABCKI010000057">
    <property type="protein sequence ID" value="KAG5653371.1"/>
    <property type="molecule type" value="Genomic_DNA"/>
</dbReference>
<sequence>MGNPFAIPSAHTSTDIPTTSISAPFTTSLVEWIKARAPRFTAGTRPPAGAEQSLDSSLEVPSRSSTLVEDPPPKMLSWRHSLLGRWFGSKDAAVAAGDTPVATVFIHESGGSTESLEMDITLMHTTSDASLA</sequence>
<comment type="caution">
    <text evidence="2">The sequence shown here is derived from an EMBL/GenBank/DDBJ whole genome shotgun (WGS) entry which is preliminary data.</text>
</comment>
<dbReference type="Proteomes" id="UP000717328">
    <property type="component" value="Unassembled WGS sequence"/>
</dbReference>
<feature type="region of interest" description="Disordered" evidence="1">
    <location>
        <begin position="1"/>
        <end position="20"/>
    </location>
</feature>
<evidence type="ECO:0000256" key="1">
    <source>
        <dbReference type="SAM" id="MobiDB-lite"/>
    </source>
</evidence>
<feature type="compositionally biased region" description="Polar residues" evidence="1">
    <location>
        <begin position="10"/>
        <end position="20"/>
    </location>
</feature>
<evidence type="ECO:0000313" key="3">
    <source>
        <dbReference type="Proteomes" id="UP000717328"/>
    </source>
</evidence>
<organism evidence="2 3">
    <name type="scientific">Sphagnurus paluster</name>
    <dbReference type="NCBI Taxonomy" id="117069"/>
    <lineage>
        <taxon>Eukaryota</taxon>
        <taxon>Fungi</taxon>
        <taxon>Dikarya</taxon>
        <taxon>Basidiomycota</taxon>
        <taxon>Agaricomycotina</taxon>
        <taxon>Agaricomycetes</taxon>
        <taxon>Agaricomycetidae</taxon>
        <taxon>Agaricales</taxon>
        <taxon>Tricholomatineae</taxon>
        <taxon>Lyophyllaceae</taxon>
        <taxon>Sphagnurus</taxon>
    </lineage>
</organism>
<gene>
    <name evidence="2" type="ORF">H0H81_000872</name>
</gene>
<accession>A0A9P7KNA9</accession>
<feature type="region of interest" description="Disordered" evidence="1">
    <location>
        <begin position="40"/>
        <end position="72"/>
    </location>
</feature>
<name>A0A9P7KNA9_9AGAR</name>